<dbReference type="EC" id="1.1.1.94" evidence="6"/>
<dbReference type="InterPro" id="IPR036291">
    <property type="entry name" value="NAD(P)-bd_dom_sf"/>
</dbReference>
<evidence type="ECO:0000256" key="1">
    <source>
        <dbReference type="ARBA" id="ARBA00011009"/>
    </source>
</evidence>
<evidence type="ECO:0000259" key="5">
    <source>
        <dbReference type="Pfam" id="PF07479"/>
    </source>
</evidence>
<dbReference type="HAMAP" id="MF_00394">
    <property type="entry name" value="NAD_Glyc3P_dehydrog"/>
    <property type="match status" value="1"/>
</dbReference>
<reference evidence="6" key="1">
    <citation type="submission" date="2018-10" db="EMBL/GenBank/DDBJ databases">
        <authorList>
            <person name="Plewniak F."/>
        </authorList>
    </citation>
    <scope>NUCLEOTIDE SEQUENCE</scope>
</reference>
<dbReference type="PANTHER" id="PTHR11728:SF1">
    <property type="entry name" value="GLYCEROL-3-PHOSPHATE DEHYDROGENASE [NAD(+)] 2, CHLOROPLASTIC"/>
    <property type="match status" value="1"/>
</dbReference>
<keyword evidence="3" id="KW-0520">NAD</keyword>
<dbReference type="GO" id="GO:0051287">
    <property type="term" value="F:NAD binding"/>
    <property type="evidence" value="ECO:0007669"/>
    <property type="project" value="InterPro"/>
</dbReference>
<dbReference type="GO" id="GO:0005975">
    <property type="term" value="P:carbohydrate metabolic process"/>
    <property type="evidence" value="ECO:0007669"/>
    <property type="project" value="InterPro"/>
</dbReference>
<sequence length="327" mass="34144">MRLTVLGTGAWGTALALSLSGFHSVTLWGRDPIQVQALRLDRENHRYLPGHALPPSLQLSSHLPSALQDADLALLVVPVAALEEILSALAVLRPYLPFLWACKGVEQGTRRLPHQIVRAHPALQGPHGVLSGPSFATEIAAGLPAALTLASADEAFAQSTARLLHHPHLRLYSSTDLVGVEIAGALKNVMAIASGLSDGLGLGLNARAALITRGLAEITRLGMVLGGHRTTFMGLTGLGDLILTCTTALSRNYQVGQGLAQGLPLGPLLTSLGHVAEGVPTAPAALQLAQEHGVEMPITATVQKVLSGALNVQDAVLQLLARDPRAE</sequence>
<feature type="domain" description="Glycerol-3-phosphate dehydrogenase NAD-dependent C-terminal" evidence="5">
    <location>
        <begin position="176"/>
        <end position="316"/>
    </location>
</feature>
<dbReference type="FunFam" id="1.10.1040.10:FF:000001">
    <property type="entry name" value="Glycerol-3-phosphate dehydrogenase [NAD(P)+]"/>
    <property type="match status" value="1"/>
</dbReference>
<dbReference type="PIRSF" id="PIRSF000114">
    <property type="entry name" value="Glycerol-3-P_dh"/>
    <property type="match status" value="1"/>
</dbReference>
<dbReference type="PRINTS" id="PR00077">
    <property type="entry name" value="GPDHDRGNASE"/>
</dbReference>
<dbReference type="InterPro" id="IPR006168">
    <property type="entry name" value="G3P_DH_NAD-dep"/>
</dbReference>
<dbReference type="InterPro" id="IPR006109">
    <property type="entry name" value="G3P_DH_NAD-dep_C"/>
</dbReference>
<dbReference type="Pfam" id="PF01210">
    <property type="entry name" value="NAD_Gly3P_dh_N"/>
    <property type="match status" value="1"/>
</dbReference>
<dbReference type="PROSITE" id="PS00957">
    <property type="entry name" value="NAD_G3PDH"/>
    <property type="match status" value="1"/>
</dbReference>
<comment type="similarity">
    <text evidence="1">Belongs to the NAD-dependent glycerol-3-phosphate dehydrogenase family.</text>
</comment>
<dbReference type="Gene3D" id="3.40.50.720">
    <property type="entry name" value="NAD(P)-binding Rossmann-like Domain"/>
    <property type="match status" value="1"/>
</dbReference>
<accession>A0A3P3ZS87</accession>
<keyword evidence="2 6" id="KW-0560">Oxidoreductase</keyword>
<feature type="domain" description="Glycerol-3-phosphate dehydrogenase NAD-dependent N-terminal" evidence="4">
    <location>
        <begin position="3"/>
        <end position="156"/>
    </location>
</feature>
<dbReference type="FunFam" id="3.40.50.720:FF:000019">
    <property type="entry name" value="Glycerol-3-phosphate dehydrogenase [NAD(P)+]"/>
    <property type="match status" value="1"/>
</dbReference>
<protein>
    <submittedName>
        <fullName evidence="6">Glycerol-3-phosphate dehydrogenase (NAD+)</fullName>
        <ecNumber evidence="6">1.1.1.94</ecNumber>
    </submittedName>
</protein>
<evidence type="ECO:0000259" key="4">
    <source>
        <dbReference type="Pfam" id="PF01210"/>
    </source>
</evidence>
<dbReference type="PANTHER" id="PTHR11728">
    <property type="entry name" value="GLYCEROL-3-PHOSPHATE DEHYDROGENASE"/>
    <property type="match status" value="1"/>
</dbReference>
<dbReference type="GO" id="GO:0047952">
    <property type="term" value="F:glycerol-3-phosphate dehydrogenase [NAD(P)+] activity"/>
    <property type="evidence" value="ECO:0007669"/>
    <property type="project" value="UniProtKB-EC"/>
</dbReference>
<gene>
    <name evidence="6" type="primary">gpsA</name>
    <name evidence="6" type="ORF">CARN8_790005</name>
</gene>
<dbReference type="SUPFAM" id="SSF48179">
    <property type="entry name" value="6-phosphogluconate dehydrogenase C-terminal domain-like"/>
    <property type="match status" value="1"/>
</dbReference>
<dbReference type="Pfam" id="PF07479">
    <property type="entry name" value="NAD_Gly3P_dh_C"/>
    <property type="match status" value="1"/>
</dbReference>
<dbReference type="NCBIfam" id="NF000940">
    <property type="entry name" value="PRK00094.1-2"/>
    <property type="match status" value="1"/>
</dbReference>
<dbReference type="InterPro" id="IPR008927">
    <property type="entry name" value="6-PGluconate_DH-like_C_sf"/>
</dbReference>
<dbReference type="SUPFAM" id="SSF51735">
    <property type="entry name" value="NAD(P)-binding Rossmann-fold domains"/>
    <property type="match status" value="1"/>
</dbReference>
<dbReference type="AlphaFoldDB" id="A0A3P3ZS87"/>
<dbReference type="InterPro" id="IPR011128">
    <property type="entry name" value="G3P_DH_NAD-dep_N"/>
</dbReference>
<proteinExistence type="inferred from homology"/>
<evidence type="ECO:0000313" key="6">
    <source>
        <dbReference type="EMBL" id="VAY89680.1"/>
    </source>
</evidence>
<evidence type="ECO:0000256" key="3">
    <source>
        <dbReference type="ARBA" id="ARBA00023027"/>
    </source>
</evidence>
<organism evidence="6">
    <name type="scientific">mine drainage metagenome</name>
    <dbReference type="NCBI Taxonomy" id="410659"/>
    <lineage>
        <taxon>unclassified sequences</taxon>
        <taxon>metagenomes</taxon>
        <taxon>ecological metagenomes</taxon>
    </lineage>
</organism>
<dbReference type="GO" id="GO:0005829">
    <property type="term" value="C:cytosol"/>
    <property type="evidence" value="ECO:0007669"/>
    <property type="project" value="TreeGrafter"/>
</dbReference>
<dbReference type="InterPro" id="IPR013328">
    <property type="entry name" value="6PGD_dom2"/>
</dbReference>
<dbReference type="EMBL" id="UOYP01000703">
    <property type="protein sequence ID" value="VAY89680.1"/>
    <property type="molecule type" value="Genomic_DNA"/>
</dbReference>
<name>A0A3P3ZS87_9ZZZZ</name>
<dbReference type="GO" id="GO:0046168">
    <property type="term" value="P:glycerol-3-phosphate catabolic process"/>
    <property type="evidence" value="ECO:0007669"/>
    <property type="project" value="InterPro"/>
</dbReference>
<evidence type="ECO:0000256" key="2">
    <source>
        <dbReference type="ARBA" id="ARBA00023002"/>
    </source>
</evidence>
<dbReference type="Gene3D" id="1.10.1040.10">
    <property type="entry name" value="N-(1-d-carboxylethyl)-l-norvaline Dehydrogenase, domain 2"/>
    <property type="match status" value="1"/>
</dbReference>
<dbReference type="NCBIfam" id="NF000942">
    <property type="entry name" value="PRK00094.1-4"/>
    <property type="match status" value="1"/>
</dbReference>